<evidence type="ECO:0000313" key="1">
    <source>
        <dbReference type="EMBL" id="QWG10515.1"/>
    </source>
</evidence>
<dbReference type="Proteomes" id="UP000682802">
    <property type="component" value="Plasmid p1"/>
</dbReference>
<dbReference type="RefSeq" id="WP_144076995.1">
    <property type="nucleotide sequence ID" value="NZ_CP076130.1"/>
</dbReference>
<accession>A0ABX8H3Y9</accession>
<reference evidence="1 2" key="1">
    <citation type="submission" date="2021-05" db="EMBL/GenBank/DDBJ databases">
        <title>Comparative genomic studies on the polysaccharide-degrading batcterial strains of the Flammeovirga genus.</title>
        <authorList>
            <person name="Zewei F."/>
            <person name="Zheng Z."/>
            <person name="Yu L."/>
            <person name="Ruyue G."/>
            <person name="Yanhong M."/>
            <person name="Yuanyuan C."/>
            <person name="Jingyan G."/>
            <person name="Wenjun H."/>
        </authorList>
    </citation>
    <scope>NUCLEOTIDE SEQUENCE [LARGE SCALE GENOMIC DNA]</scope>
    <source>
        <strain evidence="1 2">YS10</strain>
        <plasmid evidence="1 2">p1</plasmid>
    </source>
</reference>
<organism evidence="1 2">
    <name type="scientific">Flammeovirga kamogawensis</name>
    <dbReference type="NCBI Taxonomy" id="373891"/>
    <lineage>
        <taxon>Bacteria</taxon>
        <taxon>Pseudomonadati</taxon>
        <taxon>Bacteroidota</taxon>
        <taxon>Cytophagia</taxon>
        <taxon>Cytophagales</taxon>
        <taxon>Flammeovirgaceae</taxon>
        <taxon>Flammeovirga</taxon>
    </lineage>
</organism>
<gene>
    <name evidence="1" type="ORF">KM029_26440</name>
</gene>
<dbReference type="EMBL" id="CP076130">
    <property type="protein sequence ID" value="QWG10515.1"/>
    <property type="molecule type" value="Genomic_DNA"/>
</dbReference>
<keyword evidence="2" id="KW-1185">Reference proteome</keyword>
<geneLocation type="plasmid" evidence="1 2">
    <name>p1</name>
</geneLocation>
<name>A0ABX8H3Y9_9BACT</name>
<evidence type="ECO:0000313" key="2">
    <source>
        <dbReference type="Proteomes" id="UP000682802"/>
    </source>
</evidence>
<proteinExistence type="predicted"/>
<sequence>MDNASFENESSLRKSNLDPVEAFQLLGTSELLLNEISNLITECKKHIPDNHLLGEYISKKRIEMYKTHRLIYPHQTLSNKRVQCLDYLALGGWFLGSSMALVSCPGNGGLGCVGAAYGVARMTIAICNCSSEC</sequence>
<keyword evidence="1" id="KW-0614">Plasmid</keyword>
<protein>
    <submittedName>
        <fullName evidence="1">Uncharacterized protein</fullName>
    </submittedName>
</protein>